<organism evidence="2 3">
    <name type="scientific">Malus domestica</name>
    <name type="common">Apple</name>
    <name type="synonym">Pyrus malus</name>
    <dbReference type="NCBI Taxonomy" id="3750"/>
    <lineage>
        <taxon>Eukaryota</taxon>
        <taxon>Viridiplantae</taxon>
        <taxon>Streptophyta</taxon>
        <taxon>Embryophyta</taxon>
        <taxon>Tracheophyta</taxon>
        <taxon>Spermatophyta</taxon>
        <taxon>Magnoliopsida</taxon>
        <taxon>eudicotyledons</taxon>
        <taxon>Gunneridae</taxon>
        <taxon>Pentapetalae</taxon>
        <taxon>rosids</taxon>
        <taxon>fabids</taxon>
        <taxon>Rosales</taxon>
        <taxon>Rosaceae</taxon>
        <taxon>Amygdaloideae</taxon>
        <taxon>Maleae</taxon>
        <taxon>Malus</taxon>
    </lineage>
</organism>
<keyword evidence="1" id="KW-0732">Signal</keyword>
<evidence type="ECO:0000313" key="2">
    <source>
        <dbReference type="EMBL" id="RXH97058.1"/>
    </source>
</evidence>
<name>A0A498JMT6_MALDO</name>
<comment type="caution">
    <text evidence="2">The sequence shown here is derived from an EMBL/GenBank/DDBJ whole genome shotgun (WGS) entry which is preliminary data.</text>
</comment>
<protein>
    <submittedName>
        <fullName evidence="2">Uncharacterized protein</fullName>
    </submittedName>
</protein>
<reference evidence="2 3" key="1">
    <citation type="submission" date="2018-10" db="EMBL/GenBank/DDBJ databases">
        <title>A high-quality apple genome assembly.</title>
        <authorList>
            <person name="Hu J."/>
        </authorList>
    </citation>
    <scope>NUCLEOTIDE SEQUENCE [LARGE SCALE GENOMIC DNA]</scope>
    <source>
        <strain evidence="3">cv. HFTH1</strain>
        <tissue evidence="2">Young leaf</tissue>
    </source>
</reference>
<sequence length="113" mass="12802">MSPLLSCSSSFTILLYSFFTFFVVRSQEPQISPFCCYLACCWKPWNSLEPPCPNMIFESTNLSAHHFELNAICNPVDQPISRLLILQEGDGPDHCWNLKLALRNQHGPLSLPS</sequence>
<dbReference type="EMBL" id="RDQH01000332">
    <property type="protein sequence ID" value="RXH97058.1"/>
    <property type="molecule type" value="Genomic_DNA"/>
</dbReference>
<keyword evidence="3" id="KW-1185">Reference proteome</keyword>
<feature type="signal peptide" evidence="1">
    <location>
        <begin position="1"/>
        <end position="26"/>
    </location>
</feature>
<proteinExistence type="predicted"/>
<feature type="chain" id="PRO_5019855079" evidence="1">
    <location>
        <begin position="27"/>
        <end position="113"/>
    </location>
</feature>
<dbReference type="AlphaFoldDB" id="A0A498JMT6"/>
<dbReference type="Proteomes" id="UP000290289">
    <property type="component" value="Chromosome 6"/>
</dbReference>
<evidence type="ECO:0000256" key="1">
    <source>
        <dbReference type="SAM" id="SignalP"/>
    </source>
</evidence>
<accession>A0A498JMT6</accession>
<gene>
    <name evidence="2" type="ORF">DVH24_035726</name>
</gene>
<evidence type="ECO:0000313" key="3">
    <source>
        <dbReference type="Proteomes" id="UP000290289"/>
    </source>
</evidence>